<accession>A0A7J7MTB2</accession>
<keyword evidence="8" id="KW-1185">Reference proteome</keyword>
<gene>
    <name evidence="7" type="ORF">GIB67_014897</name>
</gene>
<dbReference type="Pfam" id="PF02365">
    <property type="entry name" value="NAM"/>
    <property type="match status" value="1"/>
</dbReference>
<protein>
    <recommendedName>
        <fullName evidence="6">NAC domain-containing protein</fullName>
    </recommendedName>
</protein>
<dbReference type="InterPro" id="IPR036093">
    <property type="entry name" value="NAC_dom_sf"/>
</dbReference>
<comment type="caution">
    <text evidence="7">The sequence shown here is derived from an EMBL/GenBank/DDBJ whole genome shotgun (WGS) entry which is preliminary data.</text>
</comment>
<dbReference type="InterPro" id="IPR003441">
    <property type="entry name" value="NAC-dom"/>
</dbReference>
<evidence type="ECO:0000313" key="7">
    <source>
        <dbReference type="EMBL" id="KAF6158103.1"/>
    </source>
</evidence>
<sequence length="476" mass="54259">MSSFQLQNLEPVMITEEYRAAYFNYLPPGYRFSPTDNELIVEYLNRKILKQPLPISNIRDMDIYKFDPEVLLEKYKSLDKEEKFCYFFTPRDRRYENGVRPQRTAGHGYWKSTGKFAPINEVGCKRSLLFYIGKTPTGKKTNWIMHEYVSDTKLPQVHNMKLDEWVLCRIYEKPAKKTAKLSSVESVDIPSPLASSEPTPGTTQYSLPSPPSIEPNQGSNQYLQRASPNQRYEPPSRSSQNLASLPISNVEPGSRQYFQRVSVPMPSTMKRTRGYNQYLARVPMSSNHEFPPCSNQLPPLPTSLSAEAYPWMNQYSQQNTSYSLPSNQNFSALMQEMDPKPEFNSFFMPQHPTSWVQRTSMPNQCLQPSSPLVQSVERMPIYSQQQVSPMQSTEPLGESNHFSVNDYFDKTDVIHEDIDNLVNSGADQNTPQSNQECSLTSVMKQIKSNNNQLHGSTGAKCGGNIGYVQLSGPDVR</sequence>
<evidence type="ECO:0000256" key="4">
    <source>
        <dbReference type="ARBA" id="ARBA00023242"/>
    </source>
</evidence>
<keyword evidence="3" id="KW-0804">Transcription</keyword>
<dbReference type="PROSITE" id="PS51005">
    <property type="entry name" value="NAC"/>
    <property type="match status" value="1"/>
</dbReference>
<dbReference type="Gene3D" id="2.170.150.80">
    <property type="entry name" value="NAC domain"/>
    <property type="match status" value="1"/>
</dbReference>
<keyword evidence="2" id="KW-0238">DNA-binding</keyword>
<dbReference type="GO" id="GO:0003677">
    <property type="term" value="F:DNA binding"/>
    <property type="evidence" value="ECO:0007669"/>
    <property type="project" value="UniProtKB-KW"/>
</dbReference>
<dbReference type="EMBL" id="JACGCM010001237">
    <property type="protein sequence ID" value="KAF6158103.1"/>
    <property type="molecule type" value="Genomic_DNA"/>
</dbReference>
<organism evidence="7 8">
    <name type="scientific">Kingdonia uniflora</name>
    <dbReference type="NCBI Taxonomy" id="39325"/>
    <lineage>
        <taxon>Eukaryota</taxon>
        <taxon>Viridiplantae</taxon>
        <taxon>Streptophyta</taxon>
        <taxon>Embryophyta</taxon>
        <taxon>Tracheophyta</taxon>
        <taxon>Spermatophyta</taxon>
        <taxon>Magnoliopsida</taxon>
        <taxon>Ranunculales</taxon>
        <taxon>Circaeasteraceae</taxon>
        <taxon>Kingdonia</taxon>
    </lineage>
</organism>
<evidence type="ECO:0000313" key="8">
    <source>
        <dbReference type="Proteomes" id="UP000541444"/>
    </source>
</evidence>
<dbReference type="Proteomes" id="UP000541444">
    <property type="component" value="Unassembled WGS sequence"/>
</dbReference>
<dbReference type="PANTHER" id="PTHR31719">
    <property type="entry name" value="NAC TRANSCRIPTION FACTOR 56"/>
    <property type="match status" value="1"/>
</dbReference>
<evidence type="ECO:0000256" key="5">
    <source>
        <dbReference type="SAM" id="MobiDB-lite"/>
    </source>
</evidence>
<evidence type="ECO:0000256" key="3">
    <source>
        <dbReference type="ARBA" id="ARBA00023163"/>
    </source>
</evidence>
<dbReference type="AlphaFoldDB" id="A0A7J7MTB2"/>
<dbReference type="PANTHER" id="PTHR31719:SF94">
    <property type="entry name" value="PROTEIN ATAF2"/>
    <property type="match status" value="1"/>
</dbReference>
<keyword evidence="4" id="KW-0539">Nucleus</keyword>
<evidence type="ECO:0000259" key="6">
    <source>
        <dbReference type="PROSITE" id="PS51005"/>
    </source>
</evidence>
<feature type="compositionally biased region" description="Polar residues" evidence="5">
    <location>
        <begin position="193"/>
        <end position="207"/>
    </location>
</feature>
<feature type="domain" description="NAC" evidence="6">
    <location>
        <begin position="26"/>
        <end position="173"/>
    </location>
</feature>
<feature type="region of interest" description="Disordered" evidence="5">
    <location>
        <begin position="181"/>
        <end position="248"/>
    </location>
</feature>
<evidence type="ECO:0000256" key="2">
    <source>
        <dbReference type="ARBA" id="ARBA00023125"/>
    </source>
</evidence>
<name>A0A7J7MTB2_9MAGN</name>
<reference evidence="7 8" key="1">
    <citation type="journal article" date="2020" name="IScience">
        <title>Genome Sequencing of the Endangered Kingdonia uniflora (Circaeasteraceae, Ranunculales) Reveals Potential Mechanisms of Evolutionary Specialization.</title>
        <authorList>
            <person name="Sun Y."/>
            <person name="Deng T."/>
            <person name="Zhang A."/>
            <person name="Moore M.J."/>
            <person name="Landis J.B."/>
            <person name="Lin N."/>
            <person name="Zhang H."/>
            <person name="Zhang X."/>
            <person name="Huang J."/>
            <person name="Zhang X."/>
            <person name="Sun H."/>
            <person name="Wang H."/>
        </authorList>
    </citation>
    <scope>NUCLEOTIDE SEQUENCE [LARGE SCALE GENOMIC DNA]</scope>
    <source>
        <strain evidence="7">TB1705</strain>
        <tissue evidence="7">Leaf</tissue>
    </source>
</reference>
<keyword evidence="1" id="KW-0805">Transcription regulation</keyword>
<dbReference type="GO" id="GO:0006355">
    <property type="term" value="P:regulation of DNA-templated transcription"/>
    <property type="evidence" value="ECO:0007669"/>
    <property type="project" value="InterPro"/>
</dbReference>
<evidence type="ECO:0000256" key="1">
    <source>
        <dbReference type="ARBA" id="ARBA00023015"/>
    </source>
</evidence>
<proteinExistence type="predicted"/>
<feature type="compositionally biased region" description="Polar residues" evidence="5">
    <location>
        <begin position="214"/>
        <end position="247"/>
    </location>
</feature>
<dbReference type="SUPFAM" id="SSF101941">
    <property type="entry name" value="NAC domain"/>
    <property type="match status" value="1"/>
</dbReference>